<gene>
    <name evidence="2" type="ORF">U5F72_10360</name>
</gene>
<sequence>MVAALLSMLLVASAYSQLSNLHVFGHDEVHYNHYFQLKLLQDGRWLNYIFKDVLVSIDASAWFAAYIAAHLLLVYRIARRAGLSVALALIISAVVSISPPVVEQSMWPATAFSAVAVLILAEVVTRRVAIAPVAVYAALGILLFGTMQSYYFLVPLLFIGEFASEQRSARDRWRLWLQHTLSWVGGAVLGALVMSMMLLLLAGHFGPQVDDWRSPHPAKDLPSLWQNVSYVIGSFGKCVASIGKASNLDGWLLLATVLLLVPFAVRRKGSIQILLTLAMVAAAFHAFSIPLAPVITTRSLIALVLGLALFFGLLGGGSRISRAVVFLLLLAGGIGFQAQARTFLQTQVETTSFLFEKIHTLLPLPADRYSVLAVSGRMPGGKEPAATFNNEYLMNSVVVATGARSFVDCRTHEAEVCAMAVEGDAVNETGLGEGRLRLFQDAKGGAVIVYSDD</sequence>
<proteinExistence type="predicted"/>
<feature type="transmembrane region" description="Helical" evidence="1">
    <location>
        <begin position="323"/>
        <end position="340"/>
    </location>
</feature>
<feature type="transmembrane region" description="Helical" evidence="1">
    <location>
        <begin position="53"/>
        <end position="74"/>
    </location>
</feature>
<keyword evidence="3" id="KW-1185">Reference proteome</keyword>
<feature type="transmembrane region" description="Helical" evidence="1">
    <location>
        <begin position="272"/>
        <end position="292"/>
    </location>
</feature>
<keyword evidence="1" id="KW-0472">Membrane</keyword>
<accession>A0ABU5MHH9</accession>
<keyword evidence="1" id="KW-0812">Transmembrane</keyword>
<keyword evidence="1" id="KW-1133">Transmembrane helix</keyword>
<evidence type="ECO:0000313" key="2">
    <source>
        <dbReference type="EMBL" id="MDZ7512216.1"/>
    </source>
</evidence>
<comment type="caution">
    <text evidence="2">The sequence shown here is derived from an EMBL/GenBank/DDBJ whole genome shotgun (WGS) entry which is preliminary data.</text>
</comment>
<protein>
    <recommendedName>
        <fullName evidence="4">Glycosyltransferase RgtA/B/C/D-like domain-containing protein</fullName>
    </recommendedName>
</protein>
<name>A0ABU5MHH9_9GAMM</name>
<feature type="transmembrane region" description="Helical" evidence="1">
    <location>
        <begin position="298"/>
        <end position="316"/>
    </location>
</feature>
<feature type="transmembrane region" description="Helical" evidence="1">
    <location>
        <begin position="105"/>
        <end position="124"/>
    </location>
</feature>
<organism evidence="2 3">
    <name type="scientific">Stenotrophomonas muris</name>
    <dbReference type="NCBI Taxonomy" id="2963283"/>
    <lineage>
        <taxon>Bacteria</taxon>
        <taxon>Pseudomonadati</taxon>
        <taxon>Pseudomonadota</taxon>
        <taxon>Gammaproteobacteria</taxon>
        <taxon>Lysobacterales</taxon>
        <taxon>Lysobacteraceae</taxon>
        <taxon>Stenotrophomonas</taxon>
    </lineage>
</organism>
<dbReference type="RefSeq" id="WP_126411699.1">
    <property type="nucleotide sequence ID" value="NZ_CP196982.1"/>
</dbReference>
<evidence type="ECO:0000256" key="1">
    <source>
        <dbReference type="SAM" id="Phobius"/>
    </source>
</evidence>
<evidence type="ECO:0000313" key="3">
    <source>
        <dbReference type="Proteomes" id="UP001290894"/>
    </source>
</evidence>
<dbReference type="EMBL" id="JAXUAC010000015">
    <property type="protein sequence ID" value="MDZ7512216.1"/>
    <property type="molecule type" value="Genomic_DNA"/>
</dbReference>
<evidence type="ECO:0008006" key="4">
    <source>
        <dbReference type="Google" id="ProtNLM"/>
    </source>
</evidence>
<feature type="transmembrane region" description="Helical" evidence="1">
    <location>
        <begin position="136"/>
        <end position="160"/>
    </location>
</feature>
<dbReference type="Proteomes" id="UP001290894">
    <property type="component" value="Unassembled WGS sequence"/>
</dbReference>
<feature type="transmembrane region" description="Helical" evidence="1">
    <location>
        <begin position="81"/>
        <end position="99"/>
    </location>
</feature>
<reference evidence="2 3" key="1">
    <citation type="submission" date="2023-12" db="EMBL/GenBank/DDBJ databases">
        <title>'Antibacterial potential of Stenotrophomonas maltophilia cystic fibrosis isolates' (manuscript under preparation).</title>
        <authorList>
            <person name="Crisan C.V."/>
            <person name="Pettis M."/>
            <person name="Goldberg J.B."/>
        </authorList>
    </citation>
    <scope>NUCLEOTIDE SEQUENCE [LARGE SCALE GENOMIC DNA]</scope>
    <source>
        <strain evidence="2 3">CCV155</strain>
    </source>
</reference>
<feature type="transmembrane region" description="Helical" evidence="1">
    <location>
        <begin position="180"/>
        <end position="203"/>
    </location>
</feature>